<feature type="domain" description="HTH lacI-type" evidence="4">
    <location>
        <begin position="3"/>
        <end position="57"/>
    </location>
</feature>
<evidence type="ECO:0000313" key="6">
    <source>
        <dbReference type="Proteomes" id="UP000199647"/>
    </source>
</evidence>
<dbReference type="CDD" id="cd01392">
    <property type="entry name" value="HTH_LacI"/>
    <property type="match status" value="1"/>
</dbReference>
<dbReference type="RefSeq" id="WP_238858314.1">
    <property type="nucleotide sequence ID" value="NZ_FOFG01000009.1"/>
</dbReference>
<gene>
    <name evidence="5" type="ORF">SAMN05216548_10979</name>
</gene>
<dbReference type="Pfam" id="PF00356">
    <property type="entry name" value="LacI"/>
    <property type="match status" value="1"/>
</dbReference>
<dbReference type="GO" id="GO:0000976">
    <property type="term" value="F:transcription cis-regulatory region binding"/>
    <property type="evidence" value="ECO:0007669"/>
    <property type="project" value="TreeGrafter"/>
</dbReference>
<evidence type="ECO:0000313" key="5">
    <source>
        <dbReference type="EMBL" id="SEQ94079.1"/>
    </source>
</evidence>
<dbReference type="Proteomes" id="UP000199647">
    <property type="component" value="Unassembled WGS sequence"/>
</dbReference>
<dbReference type="InterPro" id="IPR046335">
    <property type="entry name" value="LacI/GalR-like_sensor"/>
</dbReference>
<dbReference type="InterPro" id="IPR000843">
    <property type="entry name" value="HTH_LacI"/>
</dbReference>
<dbReference type="GO" id="GO:0003700">
    <property type="term" value="F:DNA-binding transcription factor activity"/>
    <property type="evidence" value="ECO:0007669"/>
    <property type="project" value="TreeGrafter"/>
</dbReference>
<accession>A0A1H9K4S0</accession>
<proteinExistence type="predicted"/>
<evidence type="ECO:0000256" key="1">
    <source>
        <dbReference type="ARBA" id="ARBA00023015"/>
    </source>
</evidence>
<evidence type="ECO:0000259" key="4">
    <source>
        <dbReference type="PROSITE" id="PS50932"/>
    </source>
</evidence>
<sequence>MNPTIQQVAEAAGVSRSTVSRAFTRPDMLNPETVALVRDVAARLGYVPSQVARALSTGRFGNIALLVPDVGNPFFPPLIRAVEKQADLSGACVFLGNSDENPERENVLLKRLSGQVDGFILASSRLSDAEIRAHAARRPVVLVNRDIAGLGRVLIDSAQGVGDAIRHLHELGHRRIAYVSGPSASWSNQQRWSAASRGARDLGLDLALIEGEQPSFEGGASAARLAVDTRVTAAIAFDDSMAHGLLAGFSAAGVDVPGTISVIGCDDVLGARTYPPLTTISSGADDAGRLATDMLMGLLGGSQAGETLRLPTTLIVRATTAIARQGS</sequence>
<dbReference type="InterPro" id="IPR010982">
    <property type="entry name" value="Lambda_DNA-bd_dom_sf"/>
</dbReference>
<organism evidence="5 6">
    <name type="scientific">Faunimonas pinastri</name>
    <dbReference type="NCBI Taxonomy" id="1855383"/>
    <lineage>
        <taxon>Bacteria</taxon>
        <taxon>Pseudomonadati</taxon>
        <taxon>Pseudomonadota</taxon>
        <taxon>Alphaproteobacteria</taxon>
        <taxon>Hyphomicrobiales</taxon>
        <taxon>Afifellaceae</taxon>
        <taxon>Faunimonas</taxon>
    </lineage>
</organism>
<evidence type="ECO:0000256" key="2">
    <source>
        <dbReference type="ARBA" id="ARBA00023125"/>
    </source>
</evidence>
<name>A0A1H9K4S0_9HYPH</name>
<dbReference type="Gene3D" id="3.40.50.2300">
    <property type="match status" value="2"/>
</dbReference>
<keyword evidence="6" id="KW-1185">Reference proteome</keyword>
<dbReference type="Gene3D" id="1.10.260.40">
    <property type="entry name" value="lambda repressor-like DNA-binding domains"/>
    <property type="match status" value="1"/>
</dbReference>
<dbReference type="PROSITE" id="PS50932">
    <property type="entry name" value="HTH_LACI_2"/>
    <property type="match status" value="1"/>
</dbReference>
<dbReference type="SUPFAM" id="SSF53822">
    <property type="entry name" value="Periplasmic binding protein-like I"/>
    <property type="match status" value="1"/>
</dbReference>
<dbReference type="CDD" id="cd06267">
    <property type="entry name" value="PBP1_LacI_sugar_binding-like"/>
    <property type="match status" value="1"/>
</dbReference>
<dbReference type="EMBL" id="FOFG01000009">
    <property type="protein sequence ID" value="SEQ94079.1"/>
    <property type="molecule type" value="Genomic_DNA"/>
</dbReference>
<protein>
    <submittedName>
        <fullName evidence="5">Transcriptional regulator, LacI family</fullName>
    </submittedName>
</protein>
<dbReference type="InterPro" id="IPR028082">
    <property type="entry name" value="Peripla_BP_I"/>
</dbReference>
<dbReference type="SUPFAM" id="SSF47413">
    <property type="entry name" value="lambda repressor-like DNA-binding domains"/>
    <property type="match status" value="1"/>
</dbReference>
<dbReference type="STRING" id="1855383.SAMN05216548_10979"/>
<keyword evidence="2" id="KW-0238">DNA-binding</keyword>
<keyword evidence="1" id="KW-0805">Transcription regulation</keyword>
<dbReference type="PANTHER" id="PTHR30146">
    <property type="entry name" value="LACI-RELATED TRANSCRIPTIONAL REPRESSOR"/>
    <property type="match status" value="1"/>
</dbReference>
<keyword evidence="3" id="KW-0804">Transcription</keyword>
<evidence type="ECO:0000256" key="3">
    <source>
        <dbReference type="ARBA" id="ARBA00023163"/>
    </source>
</evidence>
<dbReference type="Pfam" id="PF13377">
    <property type="entry name" value="Peripla_BP_3"/>
    <property type="match status" value="1"/>
</dbReference>
<dbReference type="SMART" id="SM00354">
    <property type="entry name" value="HTH_LACI"/>
    <property type="match status" value="1"/>
</dbReference>
<dbReference type="PANTHER" id="PTHR30146:SF138">
    <property type="entry name" value="TRANSCRIPTIONAL REGULATORY PROTEIN"/>
    <property type="match status" value="1"/>
</dbReference>
<reference evidence="5" key="1">
    <citation type="submission" date="2016-10" db="EMBL/GenBank/DDBJ databases">
        <authorList>
            <person name="de Groot N.N."/>
        </authorList>
    </citation>
    <scope>NUCLEOTIDE SEQUENCE [LARGE SCALE GENOMIC DNA]</scope>
    <source>
        <strain evidence="5">A52C2</strain>
    </source>
</reference>
<dbReference type="AlphaFoldDB" id="A0A1H9K4S0"/>